<feature type="signal peptide" evidence="4">
    <location>
        <begin position="1"/>
        <end position="19"/>
    </location>
</feature>
<name>A0A8J5MYU7_HOMAM</name>
<accession>A0A8J5MYU7</accession>
<keyword evidence="1 2" id="KW-0193">Cuticle</keyword>
<evidence type="ECO:0000256" key="3">
    <source>
        <dbReference type="SAM" id="MobiDB-lite"/>
    </source>
</evidence>
<evidence type="ECO:0000256" key="1">
    <source>
        <dbReference type="ARBA" id="ARBA00022460"/>
    </source>
</evidence>
<keyword evidence="4" id="KW-0732">Signal</keyword>
<dbReference type="GO" id="GO:0062129">
    <property type="term" value="C:chitin-based extracellular matrix"/>
    <property type="evidence" value="ECO:0007669"/>
    <property type="project" value="TreeGrafter"/>
</dbReference>
<protein>
    <submittedName>
        <fullName evidence="5">Pupal cuticle protein-like</fullName>
    </submittedName>
</protein>
<dbReference type="InterPro" id="IPR050468">
    <property type="entry name" value="Cuticle_Struct_Prot"/>
</dbReference>
<dbReference type="PANTHER" id="PTHR10380">
    <property type="entry name" value="CUTICLE PROTEIN"/>
    <property type="match status" value="1"/>
</dbReference>
<evidence type="ECO:0000256" key="2">
    <source>
        <dbReference type="PROSITE-ProRule" id="PRU00497"/>
    </source>
</evidence>
<dbReference type="EMBL" id="JAHLQT010018664">
    <property type="protein sequence ID" value="KAG7168938.1"/>
    <property type="molecule type" value="Genomic_DNA"/>
</dbReference>
<dbReference type="Pfam" id="PF00379">
    <property type="entry name" value="Chitin_bind_4"/>
    <property type="match status" value="1"/>
</dbReference>
<proteinExistence type="predicted"/>
<dbReference type="OrthoDB" id="6630665at2759"/>
<sequence length="119" mass="12923">MSPLSCLVVLVVVVAMTTAEQRASYGNSGGNNAEILKDERTQDGYGTYSFQYETSDGVTRHEYGSQDDGQVTNGGWRYTSPEGQVVDITFVADHGGYQPTGDVLPVAPALPYQRSQPYH</sequence>
<dbReference type="PANTHER" id="PTHR10380:SF173">
    <property type="entry name" value="CUTICULAR PROTEIN 47EF, ISOFORM C-RELATED"/>
    <property type="match status" value="1"/>
</dbReference>
<feature type="chain" id="PRO_5035230748" evidence="4">
    <location>
        <begin position="20"/>
        <end position="119"/>
    </location>
</feature>
<dbReference type="AlphaFoldDB" id="A0A8J5MYU7"/>
<feature type="region of interest" description="Disordered" evidence="3">
    <location>
        <begin position="59"/>
        <end position="78"/>
    </location>
</feature>
<reference evidence="5" key="1">
    <citation type="journal article" date="2021" name="Sci. Adv.">
        <title>The American lobster genome reveals insights on longevity, neural, and immune adaptations.</title>
        <authorList>
            <person name="Polinski J.M."/>
            <person name="Zimin A.V."/>
            <person name="Clark K.F."/>
            <person name="Kohn A.B."/>
            <person name="Sadowski N."/>
            <person name="Timp W."/>
            <person name="Ptitsyn A."/>
            <person name="Khanna P."/>
            <person name="Romanova D.Y."/>
            <person name="Williams P."/>
            <person name="Greenwood S.J."/>
            <person name="Moroz L.L."/>
            <person name="Walt D.R."/>
            <person name="Bodnar A.G."/>
        </authorList>
    </citation>
    <scope>NUCLEOTIDE SEQUENCE</scope>
    <source>
        <strain evidence="5">GMGI-L3</strain>
    </source>
</reference>
<dbReference type="PROSITE" id="PS00233">
    <property type="entry name" value="CHIT_BIND_RR_1"/>
    <property type="match status" value="1"/>
</dbReference>
<dbReference type="PROSITE" id="PS51155">
    <property type="entry name" value="CHIT_BIND_RR_2"/>
    <property type="match status" value="1"/>
</dbReference>
<organism evidence="5 6">
    <name type="scientific">Homarus americanus</name>
    <name type="common">American lobster</name>
    <dbReference type="NCBI Taxonomy" id="6706"/>
    <lineage>
        <taxon>Eukaryota</taxon>
        <taxon>Metazoa</taxon>
        <taxon>Ecdysozoa</taxon>
        <taxon>Arthropoda</taxon>
        <taxon>Crustacea</taxon>
        <taxon>Multicrustacea</taxon>
        <taxon>Malacostraca</taxon>
        <taxon>Eumalacostraca</taxon>
        <taxon>Eucarida</taxon>
        <taxon>Decapoda</taxon>
        <taxon>Pleocyemata</taxon>
        <taxon>Astacidea</taxon>
        <taxon>Nephropoidea</taxon>
        <taxon>Nephropidae</taxon>
        <taxon>Homarus</taxon>
    </lineage>
</organism>
<dbReference type="InterPro" id="IPR031311">
    <property type="entry name" value="CHIT_BIND_RR_consensus"/>
</dbReference>
<dbReference type="GO" id="GO:0008010">
    <property type="term" value="F:structural constituent of chitin-based larval cuticle"/>
    <property type="evidence" value="ECO:0007669"/>
    <property type="project" value="TreeGrafter"/>
</dbReference>
<dbReference type="InterPro" id="IPR000618">
    <property type="entry name" value="Insect_cuticle"/>
</dbReference>
<comment type="caution">
    <text evidence="5">The sequence shown here is derived from an EMBL/GenBank/DDBJ whole genome shotgun (WGS) entry which is preliminary data.</text>
</comment>
<dbReference type="Proteomes" id="UP000747542">
    <property type="component" value="Unassembled WGS sequence"/>
</dbReference>
<evidence type="ECO:0000313" key="6">
    <source>
        <dbReference type="Proteomes" id="UP000747542"/>
    </source>
</evidence>
<gene>
    <name evidence="5" type="primary">Pcp-L</name>
    <name evidence="5" type="ORF">Hamer_G011618</name>
</gene>
<evidence type="ECO:0000256" key="4">
    <source>
        <dbReference type="SAM" id="SignalP"/>
    </source>
</evidence>
<keyword evidence="6" id="KW-1185">Reference proteome</keyword>
<evidence type="ECO:0000313" key="5">
    <source>
        <dbReference type="EMBL" id="KAG7168938.1"/>
    </source>
</evidence>